<dbReference type="AlphaFoldDB" id="A0A7C4CBA4"/>
<gene>
    <name evidence="2" type="ORF">ENS41_01035</name>
</gene>
<proteinExistence type="predicted"/>
<dbReference type="GO" id="GO:0016740">
    <property type="term" value="F:transferase activity"/>
    <property type="evidence" value="ECO:0007669"/>
    <property type="project" value="UniProtKB-KW"/>
</dbReference>
<comment type="caution">
    <text evidence="2">The sequence shown here is derived from an EMBL/GenBank/DDBJ whole genome shotgun (WGS) entry which is preliminary data.</text>
</comment>
<feature type="domain" description="Glycosyltransferase 2-like" evidence="1">
    <location>
        <begin position="4"/>
        <end position="160"/>
    </location>
</feature>
<evidence type="ECO:0000313" key="2">
    <source>
        <dbReference type="EMBL" id="HGK27527.1"/>
    </source>
</evidence>
<reference evidence="2" key="1">
    <citation type="journal article" date="2020" name="mSystems">
        <title>Genome- and Community-Level Interaction Insights into Carbon Utilization and Element Cycling Functions of Hydrothermarchaeota in Hydrothermal Sediment.</title>
        <authorList>
            <person name="Zhou Z."/>
            <person name="Liu Y."/>
            <person name="Xu W."/>
            <person name="Pan J."/>
            <person name="Luo Z.H."/>
            <person name="Li M."/>
        </authorList>
    </citation>
    <scope>NUCLEOTIDE SEQUENCE [LARGE SCALE GENOMIC DNA]</scope>
    <source>
        <strain evidence="2">SpSt-488</strain>
    </source>
</reference>
<name>A0A7C4CBA4_UNCW3</name>
<keyword evidence="2" id="KW-0808">Transferase</keyword>
<dbReference type="InterPro" id="IPR050256">
    <property type="entry name" value="Glycosyltransferase_2"/>
</dbReference>
<dbReference type="PANTHER" id="PTHR48090">
    <property type="entry name" value="UNDECAPRENYL-PHOSPHATE 4-DEOXY-4-FORMAMIDO-L-ARABINOSE TRANSFERASE-RELATED"/>
    <property type="match status" value="1"/>
</dbReference>
<organism evidence="2">
    <name type="scientific">candidate division WOR-3 bacterium</name>
    <dbReference type="NCBI Taxonomy" id="2052148"/>
    <lineage>
        <taxon>Bacteria</taxon>
        <taxon>Bacteria division WOR-3</taxon>
    </lineage>
</organism>
<dbReference type="PANTHER" id="PTHR48090:SF7">
    <property type="entry name" value="RFBJ PROTEIN"/>
    <property type="match status" value="1"/>
</dbReference>
<protein>
    <submittedName>
        <fullName evidence="2">Glycosyltransferase family 2 protein</fullName>
    </submittedName>
</protein>
<dbReference type="InterPro" id="IPR029044">
    <property type="entry name" value="Nucleotide-diphossugar_trans"/>
</dbReference>
<dbReference type="Gene3D" id="3.90.550.10">
    <property type="entry name" value="Spore Coat Polysaccharide Biosynthesis Protein SpsA, Chain A"/>
    <property type="match status" value="1"/>
</dbReference>
<dbReference type="SUPFAM" id="SSF53448">
    <property type="entry name" value="Nucleotide-diphospho-sugar transferases"/>
    <property type="match status" value="1"/>
</dbReference>
<sequence>MLLSVLIPVYNEERSIAAVVERVLAVPVAKEIIAVDDCSTDRTREVLGRIPGITVLHHATNQGKGAAVRTALRQATGEIVLIQDADLEYDPADYPRLLAPFTDARVDAVFGSRFRGRGRFLLHSRLANIALTFLTDVMFGGRITDMETGYKAIRRDVLARLDLQANRFDIEPEITGKLLRRRARIVEVPISYAARREGKKIGPRDAVAAVRQLLQLYVA</sequence>
<accession>A0A7C4CBA4</accession>
<dbReference type="InterPro" id="IPR001173">
    <property type="entry name" value="Glyco_trans_2-like"/>
</dbReference>
<evidence type="ECO:0000259" key="1">
    <source>
        <dbReference type="Pfam" id="PF00535"/>
    </source>
</evidence>
<dbReference type="CDD" id="cd04179">
    <property type="entry name" value="DPM_DPG-synthase_like"/>
    <property type="match status" value="1"/>
</dbReference>
<dbReference type="Pfam" id="PF00535">
    <property type="entry name" value="Glycos_transf_2"/>
    <property type="match status" value="1"/>
</dbReference>
<dbReference type="EMBL" id="DSUT01000017">
    <property type="protein sequence ID" value="HGK27527.1"/>
    <property type="molecule type" value="Genomic_DNA"/>
</dbReference>